<protein>
    <submittedName>
        <fullName evidence="1">Tryptophan 2,3-dioxygenase family protein</fullName>
    </submittedName>
</protein>
<organism evidence="1 2">
    <name type="scientific">Bacillus spongiae</name>
    <dbReference type="NCBI Taxonomy" id="2683610"/>
    <lineage>
        <taxon>Bacteria</taxon>
        <taxon>Bacillati</taxon>
        <taxon>Bacillota</taxon>
        <taxon>Bacilli</taxon>
        <taxon>Bacillales</taxon>
        <taxon>Bacillaceae</taxon>
        <taxon>Bacillus</taxon>
    </lineage>
</organism>
<keyword evidence="2" id="KW-1185">Reference proteome</keyword>
<dbReference type="Proteomes" id="UP001312865">
    <property type="component" value="Unassembled WGS sequence"/>
</dbReference>
<dbReference type="PANTHER" id="PTHR10138:SF0">
    <property type="entry name" value="TRYPTOPHAN 2,3-DIOXYGENASE"/>
    <property type="match status" value="1"/>
</dbReference>
<sequence>MNKQLTDYEKYIKTEELLMLQKTSDERSCDDELTFQMIHQISELHFKLILQSIHMAKEHMINEEIIEASSQLRRIHLHLKHLPHTFDIIKEISPKNYHSIRLALGKGSGQDSPGFNKILTLGPTLWAPFEDILQKHTLTVFDLHKYPDKHYPLYELMKNLHEFDERFQSYRYEHIQLVRRMIGLHTNSLKGVPAQALERGAKKEFFPELWRVISELTDWTGTSYNPKPLP</sequence>
<dbReference type="EMBL" id="JBBAXC010000012">
    <property type="protein sequence ID" value="MEI5908311.1"/>
    <property type="molecule type" value="Genomic_DNA"/>
</dbReference>
<name>A0ABU8HGI2_9BACI</name>
<reference evidence="1 2" key="1">
    <citation type="journal article" date="2018" name="J. Microbiol.">
        <title>Bacillus spongiae sp. nov., isolated from sponge of Jeju Island.</title>
        <authorList>
            <person name="Lee G.E."/>
            <person name="Im W.T."/>
            <person name="Park J.S."/>
        </authorList>
    </citation>
    <scope>NUCLEOTIDE SEQUENCE [LARGE SCALE GENOMIC DNA]</scope>
    <source>
        <strain evidence="1 2">135PIL107-10</strain>
    </source>
</reference>
<dbReference type="InterPro" id="IPR004981">
    <property type="entry name" value="Trp_2_3_dOase"/>
</dbReference>
<accession>A0ABU8HGI2</accession>
<evidence type="ECO:0000313" key="1">
    <source>
        <dbReference type="EMBL" id="MEI5908311.1"/>
    </source>
</evidence>
<proteinExistence type="predicted"/>
<comment type="caution">
    <text evidence="1">The sequence shown here is derived from an EMBL/GenBank/DDBJ whole genome shotgun (WGS) entry which is preliminary data.</text>
</comment>
<gene>
    <name evidence="1" type="ORF">WAK64_14735</name>
</gene>
<evidence type="ECO:0000313" key="2">
    <source>
        <dbReference type="Proteomes" id="UP001312865"/>
    </source>
</evidence>
<dbReference type="Gene3D" id="1.20.58.480">
    <property type="match status" value="2"/>
</dbReference>
<dbReference type="PANTHER" id="PTHR10138">
    <property type="entry name" value="TRYPTOPHAN 2,3-DIOXYGENASE"/>
    <property type="match status" value="1"/>
</dbReference>
<dbReference type="SUPFAM" id="SSF140959">
    <property type="entry name" value="Indolic compounds 2,3-dioxygenase-like"/>
    <property type="match status" value="1"/>
</dbReference>
<dbReference type="RefSeq" id="WP_336587756.1">
    <property type="nucleotide sequence ID" value="NZ_JBBAXC010000012.1"/>
</dbReference>
<dbReference type="Pfam" id="PF03301">
    <property type="entry name" value="Trp_dioxygenase"/>
    <property type="match status" value="1"/>
</dbReference>
<dbReference type="InterPro" id="IPR037217">
    <property type="entry name" value="Trp/Indoleamine_2_3_dOase-like"/>
</dbReference>